<protein>
    <recommendedName>
        <fullName evidence="5">RNA polymerase sigma factor 70 region 4 type 2 domain-containing protein</fullName>
    </recommendedName>
</protein>
<dbReference type="InterPro" id="IPR013249">
    <property type="entry name" value="RNA_pol_sigma70_r4_t2"/>
</dbReference>
<proteinExistence type="inferred from homology"/>
<evidence type="ECO:0000313" key="7">
    <source>
        <dbReference type="Proteomes" id="UP000647172"/>
    </source>
</evidence>
<keyword evidence="2" id="KW-0805">Transcription regulation</keyword>
<evidence type="ECO:0000259" key="5">
    <source>
        <dbReference type="Pfam" id="PF08281"/>
    </source>
</evidence>
<name>A0A919MVD3_9ACTN</name>
<comment type="similarity">
    <text evidence="1">Belongs to the sigma-70 factor family. ECF subfamily.</text>
</comment>
<keyword evidence="3" id="KW-0731">Sigma factor</keyword>
<dbReference type="SUPFAM" id="SSF88659">
    <property type="entry name" value="Sigma3 and sigma4 domains of RNA polymerase sigma factors"/>
    <property type="match status" value="1"/>
</dbReference>
<reference evidence="6" key="1">
    <citation type="submission" date="2021-01" db="EMBL/GenBank/DDBJ databases">
        <title>Whole genome shotgun sequence of Actinoplanes nipponensis NBRC 14063.</title>
        <authorList>
            <person name="Komaki H."/>
            <person name="Tamura T."/>
        </authorList>
    </citation>
    <scope>NUCLEOTIDE SEQUENCE</scope>
    <source>
        <strain evidence="6">NBRC 14063</strain>
    </source>
</reference>
<evidence type="ECO:0000256" key="2">
    <source>
        <dbReference type="ARBA" id="ARBA00023015"/>
    </source>
</evidence>
<accession>A0A919MVD3</accession>
<evidence type="ECO:0000256" key="3">
    <source>
        <dbReference type="ARBA" id="ARBA00023082"/>
    </source>
</evidence>
<dbReference type="Proteomes" id="UP000647172">
    <property type="component" value="Unassembled WGS sequence"/>
</dbReference>
<evidence type="ECO:0000256" key="1">
    <source>
        <dbReference type="ARBA" id="ARBA00010641"/>
    </source>
</evidence>
<sequence>MSDGYVLERYIQLRRAAFLMCGDWALADELARTTMARVLADPDITQPDLWAYADLMAAFKKPRGRREHVFVAPEPAPPASAAPAGPAEGGGRLQLATAPTEVDSVHTVLVLDALHGLSPRCRAVLVLRHFCGLPIDETADALDLDDSRVLAFEAEGLGAFAGLLATTRPAGVR</sequence>
<dbReference type="AlphaFoldDB" id="A0A919MVD3"/>
<dbReference type="InterPro" id="IPR013324">
    <property type="entry name" value="RNA_pol_sigma_r3/r4-like"/>
</dbReference>
<feature type="domain" description="RNA polymerase sigma factor 70 region 4 type 2" evidence="5">
    <location>
        <begin position="109"/>
        <end position="149"/>
    </location>
</feature>
<dbReference type="GO" id="GO:0003677">
    <property type="term" value="F:DNA binding"/>
    <property type="evidence" value="ECO:0007669"/>
    <property type="project" value="InterPro"/>
</dbReference>
<evidence type="ECO:0000313" key="6">
    <source>
        <dbReference type="EMBL" id="GIE51050.1"/>
    </source>
</evidence>
<dbReference type="Gene3D" id="1.10.10.10">
    <property type="entry name" value="Winged helix-like DNA-binding domain superfamily/Winged helix DNA-binding domain"/>
    <property type="match status" value="1"/>
</dbReference>
<dbReference type="Pfam" id="PF08281">
    <property type="entry name" value="Sigma70_r4_2"/>
    <property type="match status" value="1"/>
</dbReference>
<dbReference type="InterPro" id="IPR036388">
    <property type="entry name" value="WH-like_DNA-bd_sf"/>
</dbReference>
<comment type="caution">
    <text evidence="6">The sequence shown here is derived from an EMBL/GenBank/DDBJ whole genome shotgun (WGS) entry which is preliminary data.</text>
</comment>
<organism evidence="6 7">
    <name type="scientific">Actinoplanes nipponensis</name>
    <dbReference type="NCBI Taxonomy" id="135950"/>
    <lineage>
        <taxon>Bacteria</taxon>
        <taxon>Bacillati</taxon>
        <taxon>Actinomycetota</taxon>
        <taxon>Actinomycetes</taxon>
        <taxon>Micromonosporales</taxon>
        <taxon>Micromonosporaceae</taxon>
        <taxon>Actinoplanes</taxon>
    </lineage>
</organism>
<gene>
    <name evidence="6" type="ORF">Ani05nite_45840</name>
</gene>
<evidence type="ECO:0000256" key="4">
    <source>
        <dbReference type="ARBA" id="ARBA00023163"/>
    </source>
</evidence>
<keyword evidence="4" id="KW-0804">Transcription</keyword>
<dbReference type="GO" id="GO:0016987">
    <property type="term" value="F:sigma factor activity"/>
    <property type="evidence" value="ECO:0007669"/>
    <property type="project" value="UniProtKB-KW"/>
</dbReference>
<dbReference type="GO" id="GO:0006352">
    <property type="term" value="P:DNA-templated transcription initiation"/>
    <property type="evidence" value="ECO:0007669"/>
    <property type="project" value="InterPro"/>
</dbReference>
<dbReference type="EMBL" id="BOMQ01000054">
    <property type="protein sequence ID" value="GIE51050.1"/>
    <property type="molecule type" value="Genomic_DNA"/>
</dbReference>
<dbReference type="RefSeq" id="WP_203771258.1">
    <property type="nucleotide sequence ID" value="NZ_BAAAYJ010000039.1"/>
</dbReference>
<keyword evidence="7" id="KW-1185">Reference proteome</keyword>